<organism evidence="2 3">
    <name type="scientific">Penstemon smallii</name>
    <dbReference type="NCBI Taxonomy" id="265156"/>
    <lineage>
        <taxon>Eukaryota</taxon>
        <taxon>Viridiplantae</taxon>
        <taxon>Streptophyta</taxon>
        <taxon>Embryophyta</taxon>
        <taxon>Tracheophyta</taxon>
        <taxon>Spermatophyta</taxon>
        <taxon>Magnoliopsida</taxon>
        <taxon>eudicotyledons</taxon>
        <taxon>Gunneridae</taxon>
        <taxon>Pentapetalae</taxon>
        <taxon>asterids</taxon>
        <taxon>lamiids</taxon>
        <taxon>Lamiales</taxon>
        <taxon>Plantaginaceae</taxon>
        <taxon>Cheloneae</taxon>
        <taxon>Penstemon</taxon>
    </lineage>
</organism>
<evidence type="ECO:0000259" key="1">
    <source>
        <dbReference type="Pfam" id="PF00462"/>
    </source>
</evidence>
<keyword evidence="3" id="KW-1185">Reference proteome</keyword>
<reference evidence="2 3" key="1">
    <citation type="submission" date="2024-12" db="EMBL/GenBank/DDBJ databases">
        <title>The unique morphological basis and parallel evolutionary history of personate flowers in Penstemon.</title>
        <authorList>
            <person name="Depatie T.H."/>
            <person name="Wessinger C.A."/>
        </authorList>
    </citation>
    <scope>NUCLEOTIDE SEQUENCE [LARGE SCALE GENOMIC DNA]</scope>
    <source>
        <strain evidence="2">WTNN_2</strain>
        <tissue evidence="2">Leaf</tissue>
    </source>
</reference>
<gene>
    <name evidence="2" type="ORF">ACJIZ3_018598</name>
</gene>
<dbReference type="EMBL" id="JBJXBP010000005">
    <property type="protein sequence ID" value="KAL3829796.1"/>
    <property type="molecule type" value="Genomic_DNA"/>
</dbReference>
<dbReference type="AlphaFoldDB" id="A0ABD3SZN6"/>
<sequence>MADCMNHGMEEYTSDNNKTTTILSSLLNRSMTINSSAENTNKPLYNIYNSPAFKRNGSIKSVHGSSVTSIVSFKGKVRKLCSILESQKNKPKDSSFDNLINTKNDPTPHPLILHGAEDRVVIYTTSLRGIRRTFQDCHSIRMIFVGFRVDLDERDISMDAAYKRELQRVLGENNVKLPQIFIKGKYIGGADVIKQLLENGELVKLIKGLPLRAPKPCHVCGDVRFVPCMNCDGSCKVYDEDDGLPKRCNRCNENGLVRCPLCRSM</sequence>
<proteinExistence type="predicted"/>
<dbReference type="Gene3D" id="3.40.30.10">
    <property type="entry name" value="Glutaredoxin"/>
    <property type="match status" value="1"/>
</dbReference>
<dbReference type="InterPro" id="IPR036249">
    <property type="entry name" value="Thioredoxin-like_sf"/>
</dbReference>
<accession>A0ABD3SZN6</accession>
<evidence type="ECO:0000313" key="2">
    <source>
        <dbReference type="EMBL" id="KAL3829796.1"/>
    </source>
</evidence>
<dbReference type="Pfam" id="PF00462">
    <property type="entry name" value="Glutaredoxin"/>
    <property type="match status" value="1"/>
</dbReference>
<comment type="caution">
    <text evidence="2">The sequence shown here is derived from an EMBL/GenBank/DDBJ whole genome shotgun (WGS) entry which is preliminary data.</text>
</comment>
<dbReference type="Pfam" id="PF23733">
    <property type="entry name" value="GRXCR1-2_C"/>
    <property type="match status" value="1"/>
</dbReference>
<protein>
    <recommendedName>
        <fullName evidence="1">Glutaredoxin domain-containing protein</fullName>
    </recommendedName>
</protein>
<evidence type="ECO:0000313" key="3">
    <source>
        <dbReference type="Proteomes" id="UP001634393"/>
    </source>
</evidence>
<dbReference type="PANTHER" id="PTHR45669">
    <property type="entry name" value="GLUTAREDOXIN DOMAIN-CONTAINING CYSTEINE-RICH PROTEIN CG12206-RELATED"/>
    <property type="match status" value="1"/>
</dbReference>
<dbReference type="CDD" id="cd03031">
    <property type="entry name" value="GRX_GRX_like"/>
    <property type="match status" value="1"/>
</dbReference>
<dbReference type="PANTHER" id="PTHR45669:SF17">
    <property type="entry name" value="GLUTAREDOXIN DOMAIN-CONTAINING PROTEIN"/>
    <property type="match status" value="1"/>
</dbReference>
<dbReference type="Proteomes" id="UP001634393">
    <property type="component" value="Unassembled WGS sequence"/>
</dbReference>
<dbReference type="SUPFAM" id="SSF52833">
    <property type="entry name" value="Thioredoxin-like"/>
    <property type="match status" value="1"/>
</dbReference>
<feature type="domain" description="Glutaredoxin" evidence="1">
    <location>
        <begin position="120"/>
        <end position="187"/>
    </location>
</feature>
<name>A0ABD3SZN6_9LAMI</name>
<dbReference type="PROSITE" id="PS51354">
    <property type="entry name" value="GLUTAREDOXIN_2"/>
    <property type="match status" value="1"/>
</dbReference>
<dbReference type="InterPro" id="IPR002109">
    <property type="entry name" value="Glutaredoxin"/>
</dbReference>